<evidence type="ECO:0000313" key="2">
    <source>
        <dbReference type="Proteomes" id="UP000571183"/>
    </source>
</evidence>
<name>A0A840DPK6_9MICO</name>
<dbReference type="RefSeq" id="WP_183304948.1">
    <property type="nucleotide sequence ID" value="NZ_JACIFD010000014.1"/>
</dbReference>
<reference evidence="1" key="1">
    <citation type="submission" date="2020-08" db="EMBL/GenBank/DDBJ databases">
        <title>Sequencing the genomes of 1000 actinobacteria strains.</title>
        <authorList>
            <person name="Klenk H.-P."/>
        </authorList>
    </citation>
    <scope>NUCLEOTIDE SEQUENCE [LARGE SCALE GENOMIC DNA]</scope>
    <source>
        <strain evidence="1">DSM 27064</strain>
    </source>
</reference>
<gene>
    <name evidence="1" type="ORF">F5897_001350</name>
</gene>
<accession>A0A840DPK6</accession>
<comment type="caution">
    <text evidence="1">The sequence shown here is derived from an EMBL/GenBank/DDBJ whole genome shotgun (WGS) entry which is preliminary data.</text>
</comment>
<dbReference type="Proteomes" id="UP000571183">
    <property type="component" value="Unassembled WGS sequence"/>
</dbReference>
<proteinExistence type="predicted"/>
<dbReference type="AlphaFoldDB" id="A0A840DPK6"/>
<organism evidence="1 2">
    <name type="scientific">Canibacter oris</name>
    <dbReference type="NCBI Taxonomy" id="1365628"/>
    <lineage>
        <taxon>Bacteria</taxon>
        <taxon>Bacillati</taxon>
        <taxon>Actinomycetota</taxon>
        <taxon>Actinomycetes</taxon>
        <taxon>Micrococcales</taxon>
        <taxon>Microbacteriaceae</taxon>
        <taxon>Canibacter</taxon>
    </lineage>
</organism>
<evidence type="ECO:0000313" key="1">
    <source>
        <dbReference type="EMBL" id="MBB4072027.1"/>
    </source>
</evidence>
<sequence length="139" mass="16140">MDKAAKIALIDELFKREKSPGEEGCLAEQGYCLSDMCEILHHKLKHLYDDAYTDELLADVEGNHYYWGLIGLSRFKKHHNVETPEELKPLLKRFLEDPHNGEPDIDDVAAECYPEIEYEWVDVYGLYDYDSDEPDPTDT</sequence>
<protein>
    <submittedName>
        <fullName evidence="1">Uncharacterized protein</fullName>
    </submittedName>
</protein>
<keyword evidence="2" id="KW-1185">Reference proteome</keyword>
<dbReference type="EMBL" id="JACIFD010000014">
    <property type="protein sequence ID" value="MBB4072027.1"/>
    <property type="molecule type" value="Genomic_DNA"/>
</dbReference>